<dbReference type="RefSeq" id="WP_083080356.1">
    <property type="nucleotide sequence ID" value="NZ_CP053562.1"/>
</dbReference>
<reference evidence="1 2" key="1">
    <citation type="submission" date="2020-05" db="EMBL/GenBank/DDBJ databases">
        <title>Thioclava electrotropha strain Elox9 finished genome.</title>
        <authorList>
            <person name="Rowe A.R."/>
            <person name="Wilbanks E.G."/>
        </authorList>
    </citation>
    <scope>NUCLEOTIDE SEQUENCE [LARGE SCALE GENOMIC DNA]</scope>
    <source>
        <strain evidence="1 2">Elox9</strain>
    </source>
</reference>
<evidence type="ECO:0000313" key="2">
    <source>
        <dbReference type="Proteomes" id="UP000192422"/>
    </source>
</evidence>
<dbReference type="EMBL" id="CP053562">
    <property type="protein sequence ID" value="QPZ90006.1"/>
    <property type="molecule type" value="Genomic_DNA"/>
</dbReference>
<accession>A0ABX6YQD1</accession>
<protein>
    <submittedName>
        <fullName evidence="1">Uncharacterized protein</fullName>
    </submittedName>
</protein>
<keyword evidence="2" id="KW-1185">Reference proteome</keyword>
<proteinExistence type="predicted"/>
<gene>
    <name evidence="1" type="ORF">AKL02_003285</name>
</gene>
<dbReference type="Proteomes" id="UP000192422">
    <property type="component" value="Chromosome"/>
</dbReference>
<sequence length="344" mass="36618">MSIKQEATGLIHSALDGKMDFLELRGIDEFAREGGDIDVLVPRNRAREALGLVAELAASRGWSVAGWRDIGYITQACLATRETAGAPRQAVKIDLWNGVGWLGMGADPYAVALFHHLETRGPAETIGLVTLLQKLLYPGYLRDRDRQRVLAACSANEIAAFVAANSIPLTSADLERDRLGRLARWRLRAASAGAANAGLPLWLARIAWRRLAFALVPSSLPGMRIVVCGADEPRRAALAKRFRALCRSSGFHEPVSYLQADGAAEAGARRPLAAARQVLSAARGEVVLVPIAVPTPQAGGPDRHAKTLHVSLPGSPTEGSDDLDVLLAAVTKQSLGTLRGKGAA</sequence>
<name>A0ABX6YQD1_9RHOB</name>
<evidence type="ECO:0000313" key="1">
    <source>
        <dbReference type="EMBL" id="QPZ90006.1"/>
    </source>
</evidence>
<organism evidence="1 2">
    <name type="scientific">Thioclava electrotropha</name>
    <dbReference type="NCBI Taxonomy" id="1549850"/>
    <lineage>
        <taxon>Bacteria</taxon>
        <taxon>Pseudomonadati</taxon>
        <taxon>Pseudomonadota</taxon>
        <taxon>Alphaproteobacteria</taxon>
        <taxon>Rhodobacterales</taxon>
        <taxon>Paracoccaceae</taxon>
        <taxon>Thioclava</taxon>
    </lineage>
</organism>